<accession>F4STS9</accession>
<reference evidence="1 2" key="1">
    <citation type="submission" date="2010-01" db="EMBL/GenBank/DDBJ databases">
        <title>The Genome Sequence of Escherichia coli M605.</title>
        <authorList>
            <consortium name="The Broad Institute Genome Sequencing Platform"/>
            <consortium name="The Broad Institute Genome Sequencing Center for Infectious Disease"/>
            <person name="Feldgarden M."/>
            <person name="Gordon D.M."/>
            <person name="Johnson J.R."/>
            <person name="Johnston B.D."/>
            <person name="Young S."/>
            <person name="Zeng Q."/>
            <person name="Koehrsen M."/>
            <person name="Alvarado L."/>
            <person name="Berlin A.M."/>
            <person name="Borenstein D."/>
            <person name="Chapman S.B."/>
            <person name="Chen Z."/>
            <person name="Engels R."/>
            <person name="Freedman E."/>
            <person name="Gellesch M."/>
            <person name="Goldberg J."/>
            <person name="Griggs A."/>
            <person name="Gujja S."/>
            <person name="Heilman E.R."/>
            <person name="Heiman D.I."/>
            <person name="Hepburn T.A."/>
            <person name="Howarth C."/>
            <person name="Jen D."/>
            <person name="Larson L."/>
            <person name="Lewis B."/>
            <person name="Mehta T."/>
            <person name="Park D."/>
            <person name="Pearson M."/>
            <person name="Richards J."/>
            <person name="Roberts A."/>
            <person name="Saif S."/>
            <person name="Shea T.D."/>
            <person name="Shenoy N."/>
            <person name="Sisk P."/>
            <person name="Stolte C."/>
            <person name="Sykes S.N."/>
            <person name="Walk T."/>
            <person name="White J."/>
            <person name="Yandava C."/>
            <person name="Haas B."/>
            <person name="Henn M.R."/>
            <person name="Nusbaum C."/>
            <person name="Birren B."/>
        </authorList>
    </citation>
    <scope>NUCLEOTIDE SEQUENCE [LARGE SCALE GENOMIC DNA]</scope>
    <source>
        <strain evidence="1 2">M605</strain>
    </source>
</reference>
<dbReference type="HOGENOM" id="CLU_786960_0_0_6"/>
<evidence type="ECO:0000313" key="2">
    <source>
        <dbReference type="Proteomes" id="UP000004710"/>
    </source>
</evidence>
<dbReference type="EMBL" id="GL883893">
    <property type="protein sequence ID" value="EGI18119.1"/>
    <property type="molecule type" value="Genomic_DNA"/>
</dbReference>
<dbReference type="AlphaFoldDB" id="F4STS9"/>
<evidence type="ECO:0000313" key="1">
    <source>
        <dbReference type="EMBL" id="EGI18119.1"/>
    </source>
</evidence>
<protein>
    <submittedName>
        <fullName evidence="1">Uncharacterized protein</fullName>
    </submittedName>
</protein>
<name>F4STS9_ECOLX</name>
<gene>
    <name evidence="1" type="ORF">ECIG_03544</name>
</gene>
<proteinExistence type="predicted"/>
<dbReference type="Proteomes" id="UP000004710">
    <property type="component" value="Unassembled WGS sequence"/>
</dbReference>
<organism evidence="1 2">
    <name type="scientific">Escherichia coli M605</name>
    <dbReference type="NCBI Taxonomy" id="656417"/>
    <lineage>
        <taxon>Bacteria</taxon>
        <taxon>Pseudomonadati</taxon>
        <taxon>Pseudomonadota</taxon>
        <taxon>Gammaproteobacteria</taxon>
        <taxon>Enterobacterales</taxon>
        <taxon>Enterobacteriaceae</taxon>
        <taxon>Escherichia</taxon>
    </lineage>
</organism>
<sequence length="355" mass="40663">MWAKRMTLPLRDYYPIERAAKLLDCDIDDLIHWAVTGCIRICIKIESAYGVLNIPDEKDVVNFDCLRKFMDSEPCKSRLSDLDAISERAAEHHGFNYIKTKSRIIFDSMCESLSHSYVAPKFGDMAIDTAFALLNYYNRGLYYGENYHIYSVYRIATDERAVAVVPPVFKDIQEKYHKYFVEIGGIFALGGSFFANYDFNKKFKANRIINSNIIIASDVDIHIGLIVTEDVSFDIGDLYILKNDFLKIQNATNSNSELRKDYVNPLADTLYLCAGNNILSSEDGEKDICTNKNNIERLSKTMKDFFRAMLVIHYKELENNPVKLADILTAEAREAGLNMRFDKSTISRWIKASSQ</sequence>